<evidence type="ECO:0000256" key="1">
    <source>
        <dbReference type="ARBA" id="ARBA00005054"/>
    </source>
</evidence>
<dbReference type="PROSITE" id="PS00373">
    <property type="entry name" value="GART"/>
    <property type="match status" value="1"/>
</dbReference>
<evidence type="ECO:0000256" key="2">
    <source>
        <dbReference type="ARBA" id="ARBA00012254"/>
    </source>
</evidence>
<dbReference type="GeneID" id="27671642"/>
<dbReference type="InterPro" id="IPR004607">
    <property type="entry name" value="GART"/>
</dbReference>
<dbReference type="InterPro" id="IPR036477">
    <property type="entry name" value="Formyl_transf_N_sf"/>
</dbReference>
<keyword evidence="3 10" id="KW-0808">Transferase</keyword>
<dbReference type="GO" id="GO:0005737">
    <property type="term" value="C:cytoplasm"/>
    <property type="evidence" value="ECO:0007669"/>
    <property type="project" value="TreeGrafter"/>
</dbReference>
<accession>A0A0F2MA94</accession>
<keyword evidence="4" id="KW-0658">Purine biosynthesis</keyword>
<evidence type="ECO:0000256" key="5">
    <source>
        <dbReference type="ARBA" id="ARBA00038440"/>
    </source>
</evidence>
<dbReference type="KEGG" id="ssck:SPSK_09795"/>
<evidence type="ECO:0000256" key="7">
    <source>
        <dbReference type="ARBA" id="ARBA00041682"/>
    </source>
</evidence>
<dbReference type="InterPro" id="IPR002376">
    <property type="entry name" value="Formyl_transf_N"/>
</dbReference>
<comment type="similarity">
    <text evidence="5">Belongs to the GART family.</text>
</comment>
<gene>
    <name evidence="10" type="ORF">SPSK_09795</name>
</gene>
<comment type="caution">
    <text evidence="10">The sequence shown here is derived from an EMBL/GenBank/DDBJ whole genome shotgun (WGS) entry which is preliminary data.</text>
</comment>
<protein>
    <recommendedName>
        <fullName evidence="2">phosphoribosylglycinamide formyltransferase 1</fullName>
        <ecNumber evidence="2">2.1.2.2</ecNumber>
    </recommendedName>
    <alternativeName>
        <fullName evidence="7">5'-phosphoribosylglycinamide transformylase</fullName>
    </alternativeName>
    <alternativeName>
        <fullName evidence="6">GAR transformylase</fullName>
    </alternativeName>
</protein>
<dbReference type="GO" id="GO:0006189">
    <property type="term" value="P:'de novo' IMP biosynthetic process"/>
    <property type="evidence" value="ECO:0007669"/>
    <property type="project" value="UniProtKB-UniPathway"/>
</dbReference>
<evidence type="ECO:0000313" key="11">
    <source>
        <dbReference type="Proteomes" id="UP000033710"/>
    </source>
</evidence>
<dbReference type="SUPFAM" id="SSF53328">
    <property type="entry name" value="Formyltransferase"/>
    <property type="match status" value="1"/>
</dbReference>
<dbReference type="PANTHER" id="PTHR43369:SF2">
    <property type="entry name" value="PHOSPHORIBOSYLGLYCINAMIDE FORMYLTRANSFERASE"/>
    <property type="match status" value="1"/>
</dbReference>
<dbReference type="RefSeq" id="XP_016588670.1">
    <property type="nucleotide sequence ID" value="XM_016736365.1"/>
</dbReference>
<dbReference type="NCBIfam" id="TIGR00639">
    <property type="entry name" value="PurN"/>
    <property type="match status" value="1"/>
</dbReference>
<dbReference type="Pfam" id="PF00551">
    <property type="entry name" value="Formyl_trans_N"/>
    <property type="match status" value="1"/>
</dbReference>
<feature type="domain" description="Formyl transferase N-terminal" evidence="9">
    <location>
        <begin position="7"/>
        <end position="214"/>
    </location>
</feature>
<comment type="pathway">
    <text evidence="1">Purine metabolism; IMP biosynthesis via de novo pathway; N(2)-formyl-N(1)-(5-phospho-D-ribosyl)glycinamide from N(1)-(5-phospho-D-ribosyl)glycinamide (10-formyl THF route): step 1/1.</text>
</comment>
<organism evidence="10 11">
    <name type="scientific">Sporothrix schenckii 1099-18</name>
    <dbReference type="NCBI Taxonomy" id="1397361"/>
    <lineage>
        <taxon>Eukaryota</taxon>
        <taxon>Fungi</taxon>
        <taxon>Dikarya</taxon>
        <taxon>Ascomycota</taxon>
        <taxon>Pezizomycotina</taxon>
        <taxon>Sordariomycetes</taxon>
        <taxon>Sordariomycetidae</taxon>
        <taxon>Ophiostomatales</taxon>
        <taxon>Ophiostomataceae</taxon>
        <taxon>Sporothrix</taxon>
    </lineage>
</organism>
<dbReference type="InterPro" id="IPR001555">
    <property type="entry name" value="GART_AS"/>
</dbReference>
<evidence type="ECO:0000256" key="4">
    <source>
        <dbReference type="ARBA" id="ARBA00022755"/>
    </source>
</evidence>
<dbReference type="Gene3D" id="3.40.50.170">
    <property type="entry name" value="Formyl transferase, N-terminal domain"/>
    <property type="match status" value="1"/>
</dbReference>
<comment type="catalytic activity">
    <reaction evidence="8">
        <text>N(1)-(5-phospho-beta-D-ribosyl)glycinamide + (6R)-10-formyltetrahydrofolate = N(2)-formyl-N(1)-(5-phospho-beta-D-ribosyl)glycinamide + (6S)-5,6,7,8-tetrahydrofolate + H(+)</text>
        <dbReference type="Rhea" id="RHEA:15053"/>
        <dbReference type="ChEBI" id="CHEBI:15378"/>
        <dbReference type="ChEBI" id="CHEBI:57453"/>
        <dbReference type="ChEBI" id="CHEBI:143788"/>
        <dbReference type="ChEBI" id="CHEBI:147286"/>
        <dbReference type="ChEBI" id="CHEBI:195366"/>
        <dbReference type="EC" id="2.1.2.2"/>
    </reaction>
</comment>
<evidence type="ECO:0000256" key="8">
    <source>
        <dbReference type="ARBA" id="ARBA00047664"/>
    </source>
</evidence>
<dbReference type="PANTHER" id="PTHR43369">
    <property type="entry name" value="PHOSPHORIBOSYLGLYCINAMIDE FORMYLTRANSFERASE"/>
    <property type="match status" value="1"/>
</dbReference>
<evidence type="ECO:0000256" key="3">
    <source>
        <dbReference type="ARBA" id="ARBA00022679"/>
    </source>
</evidence>
<dbReference type="Proteomes" id="UP000033710">
    <property type="component" value="Unassembled WGS sequence"/>
</dbReference>
<sequence>MADKTCRILVMASGNGSNFQALVDGIAAGSITNARITRLIVNRGKAFATQRADKACIPWEYFNMVTHGFQAKGEKDAAALQAGREAYDAALAQKILDAQRADERPQLIVLAGWMHVFTKAFLDPIDAAGIKVINLHPALPGKYDGAGAIQRAYDDFQAGTLENNTTGIMVHFVIDVVDRGAPILTRDIVVQPGETLADLETRIHAEEHALIVTATQKVVQEVVQAEERSSL</sequence>
<dbReference type="OrthoDB" id="5575075at2759"/>
<dbReference type="EC" id="2.1.2.2" evidence="2"/>
<name>A0A0F2MA94_SPOSC</name>
<reference evidence="10 11" key="1">
    <citation type="journal article" date="2014" name="BMC Genomics">
        <title>Comparative genomics of the major fungal agents of human and animal Sporotrichosis: Sporothrix schenckii and Sporothrix brasiliensis.</title>
        <authorList>
            <person name="Teixeira M.M."/>
            <person name="de Almeida L.G."/>
            <person name="Kubitschek-Barreira P."/>
            <person name="Alves F.L."/>
            <person name="Kioshima E.S."/>
            <person name="Abadio A.K."/>
            <person name="Fernandes L."/>
            <person name="Derengowski L.S."/>
            <person name="Ferreira K.S."/>
            <person name="Souza R.C."/>
            <person name="Ruiz J.C."/>
            <person name="de Andrade N.C."/>
            <person name="Paes H.C."/>
            <person name="Nicola A.M."/>
            <person name="Albuquerque P."/>
            <person name="Gerber A.L."/>
            <person name="Martins V.P."/>
            <person name="Peconick L.D."/>
            <person name="Neto A.V."/>
            <person name="Chaucanez C.B."/>
            <person name="Silva P.A."/>
            <person name="Cunha O.L."/>
            <person name="de Oliveira F.F."/>
            <person name="dos Santos T.C."/>
            <person name="Barros A.L."/>
            <person name="Soares M.A."/>
            <person name="de Oliveira L.M."/>
            <person name="Marini M.M."/>
            <person name="Villalobos-Duno H."/>
            <person name="Cunha M.M."/>
            <person name="de Hoog S."/>
            <person name="da Silveira J.F."/>
            <person name="Henrissat B."/>
            <person name="Nino-Vega G.A."/>
            <person name="Cisalpino P.S."/>
            <person name="Mora-Montes H.M."/>
            <person name="Almeida S.R."/>
            <person name="Stajich J.E."/>
            <person name="Lopes-Bezerra L.M."/>
            <person name="Vasconcelos A.T."/>
            <person name="Felipe M.S."/>
        </authorList>
    </citation>
    <scope>NUCLEOTIDE SEQUENCE [LARGE SCALE GENOMIC DNA]</scope>
    <source>
        <strain evidence="10 11">1099-18</strain>
    </source>
</reference>
<evidence type="ECO:0000256" key="6">
    <source>
        <dbReference type="ARBA" id="ARBA00041324"/>
    </source>
</evidence>
<dbReference type="VEuPathDB" id="FungiDB:SPSK_09795"/>
<dbReference type="UniPathway" id="UPA00074">
    <property type="reaction ID" value="UER00126"/>
</dbReference>
<reference evidence="10 11" key="2">
    <citation type="journal article" date="2015" name="Eukaryot. Cell">
        <title>Asexual propagation of a virulent clone complex in a human and feline outbreak of sporotrichosis.</title>
        <authorList>
            <person name="Teixeira Mde M."/>
            <person name="Rodrigues A.M."/>
            <person name="Tsui C.K."/>
            <person name="de Almeida L.G."/>
            <person name="Van Diepeningen A.D."/>
            <person name="van den Ende B.G."/>
            <person name="Fernandes G.F."/>
            <person name="Kano R."/>
            <person name="Hamelin R.C."/>
            <person name="Lopes-Bezerra L.M."/>
            <person name="Vasconcelos A.T."/>
            <person name="de Hoog S."/>
            <person name="de Camargo Z.P."/>
            <person name="Felipe M.S."/>
        </authorList>
    </citation>
    <scope>NUCLEOTIDE SEQUENCE [LARGE SCALE GENOMIC DNA]</scope>
    <source>
        <strain evidence="10 11">1099-18</strain>
    </source>
</reference>
<dbReference type="GO" id="GO:0004644">
    <property type="term" value="F:phosphoribosylglycinamide formyltransferase activity"/>
    <property type="evidence" value="ECO:0007669"/>
    <property type="project" value="UniProtKB-EC"/>
</dbReference>
<dbReference type="AlphaFoldDB" id="A0A0F2MA94"/>
<evidence type="ECO:0000313" key="10">
    <source>
        <dbReference type="EMBL" id="KJR85994.1"/>
    </source>
</evidence>
<dbReference type="EMBL" id="AXCR01000007">
    <property type="protein sequence ID" value="KJR85994.1"/>
    <property type="molecule type" value="Genomic_DNA"/>
</dbReference>
<evidence type="ECO:0000259" key="9">
    <source>
        <dbReference type="Pfam" id="PF00551"/>
    </source>
</evidence>
<proteinExistence type="inferred from homology"/>